<keyword evidence="2" id="KW-0812">Transmembrane</keyword>
<sequence length="573" mass="63764">MVVFGAVVIAGIGFAGSYAAVRELALQKGFGKFSYVFPIGIDAGVCVLLALDLLLTWIRIPFPLLRQTAWLLTAATIAFNGAATWPDPLGVGMHGVIPILFVVSVEAARHAIGRIADITADKHMEGVRLTRWLLSPLPTFLLWRRMKLWELRSYEQVIKLEQERLVYQARLRSRFGRAWRRKAPVESLMPLRLARYGVPLAETAPSGLAAAGIEPALLPPAPRQQTKPAQAATPPDAATRTEPAAHEPSTAQADAPGQPGAQAPQEEQRHQEPDRTPAFGEQQQSDHAQEQPEYLEEEPESSPWFAPPQQEIVYESGYDPLYAPDQMWAQYEAQQAQYEAEQRQAYQNGQGPVLQEYEEREPSPKGTGTPSAPKGTGRTRQPSQSSALEPEAAQGPHQASPVEAPAQETAPPLVTLPAQTQHTRPVKASLESTPRGDTPAPTTTLSELTTVDRYYLAWHTFQQQHGHEPQGPELSQYLAERNVRDREGQPIKPRTLTRYYLEFRIYTTWAEHRAHTPNPRLDQVARDLTQGGVTAQYNKPIRASDLSKYLDTFQRRYNTLHIRSGAAPIRSPR</sequence>
<feature type="region of interest" description="Disordered" evidence="1">
    <location>
        <begin position="218"/>
        <end position="318"/>
    </location>
</feature>
<protein>
    <submittedName>
        <fullName evidence="3">DUF2637 domain-containing protein</fullName>
    </submittedName>
</protein>
<accession>A0ABZ1HVG9</accession>
<dbReference type="Proteomes" id="UP001340816">
    <property type="component" value="Chromosome"/>
</dbReference>
<keyword evidence="2" id="KW-0472">Membrane</keyword>
<feature type="compositionally biased region" description="Low complexity" evidence="1">
    <location>
        <begin position="251"/>
        <end position="265"/>
    </location>
</feature>
<evidence type="ECO:0000313" key="3">
    <source>
        <dbReference type="EMBL" id="WSD21323.1"/>
    </source>
</evidence>
<feature type="region of interest" description="Disordered" evidence="1">
    <location>
        <begin position="334"/>
        <end position="444"/>
    </location>
</feature>
<gene>
    <name evidence="3" type="ORF">OHB35_00310</name>
</gene>
<dbReference type="Pfam" id="PF10935">
    <property type="entry name" value="DUF2637"/>
    <property type="match status" value="1"/>
</dbReference>
<evidence type="ECO:0000313" key="4">
    <source>
        <dbReference type="Proteomes" id="UP001340816"/>
    </source>
</evidence>
<feature type="transmembrane region" description="Helical" evidence="2">
    <location>
        <begin position="35"/>
        <end position="57"/>
    </location>
</feature>
<dbReference type="PANTHER" id="PTHR23242:SF9">
    <property type="entry name" value="TRANSCRIPTION FACTOR HOXA13"/>
    <property type="match status" value="1"/>
</dbReference>
<feature type="compositionally biased region" description="Low complexity" evidence="1">
    <location>
        <begin position="334"/>
        <end position="347"/>
    </location>
</feature>
<feature type="compositionally biased region" description="Polar residues" evidence="1">
    <location>
        <begin position="378"/>
        <end position="387"/>
    </location>
</feature>
<organism evidence="3 4">
    <name type="scientific">Streptomyces phaeochromogenes</name>
    <dbReference type="NCBI Taxonomy" id="1923"/>
    <lineage>
        <taxon>Bacteria</taxon>
        <taxon>Bacillati</taxon>
        <taxon>Actinomycetota</taxon>
        <taxon>Actinomycetes</taxon>
        <taxon>Kitasatosporales</taxon>
        <taxon>Streptomycetaceae</taxon>
        <taxon>Streptomyces</taxon>
        <taxon>Streptomyces phaeochromogenes group</taxon>
    </lineage>
</organism>
<feature type="compositionally biased region" description="Low complexity" evidence="1">
    <location>
        <begin position="223"/>
        <end position="242"/>
    </location>
</feature>
<keyword evidence="4" id="KW-1185">Reference proteome</keyword>
<proteinExistence type="predicted"/>
<dbReference type="EMBL" id="CP109135">
    <property type="protein sequence ID" value="WSD21323.1"/>
    <property type="molecule type" value="Genomic_DNA"/>
</dbReference>
<evidence type="ECO:0000256" key="2">
    <source>
        <dbReference type="SAM" id="Phobius"/>
    </source>
</evidence>
<reference evidence="3 4" key="1">
    <citation type="submission" date="2022-10" db="EMBL/GenBank/DDBJ databases">
        <title>The complete genomes of actinobacterial strains from the NBC collection.</title>
        <authorList>
            <person name="Joergensen T.S."/>
            <person name="Alvarez Arevalo M."/>
            <person name="Sterndorff E.B."/>
            <person name="Faurdal D."/>
            <person name="Vuksanovic O."/>
            <person name="Mourched A.-S."/>
            <person name="Charusanti P."/>
            <person name="Shaw S."/>
            <person name="Blin K."/>
            <person name="Weber T."/>
        </authorList>
    </citation>
    <scope>NUCLEOTIDE SEQUENCE [LARGE SCALE GENOMIC DNA]</scope>
    <source>
        <strain evidence="3 4">NBC 01752</strain>
    </source>
</reference>
<dbReference type="InterPro" id="IPR021235">
    <property type="entry name" value="DUF2637"/>
</dbReference>
<name>A0ABZ1HVG9_STRPH</name>
<keyword evidence="2" id="KW-1133">Transmembrane helix</keyword>
<feature type="compositionally biased region" description="Basic and acidic residues" evidence="1">
    <location>
        <begin position="266"/>
        <end position="275"/>
    </location>
</feature>
<evidence type="ECO:0000256" key="1">
    <source>
        <dbReference type="SAM" id="MobiDB-lite"/>
    </source>
</evidence>
<dbReference type="PANTHER" id="PTHR23242">
    <property type="entry name" value="TRANSCRIPTION FACTOR HOXA13"/>
    <property type="match status" value="1"/>
</dbReference>